<dbReference type="GO" id="GO:0030497">
    <property type="term" value="P:fatty acid elongation"/>
    <property type="evidence" value="ECO:0007669"/>
    <property type="project" value="TreeGrafter"/>
</dbReference>
<dbReference type="SUPFAM" id="SSF51735">
    <property type="entry name" value="NAD(P)-binding Rossmann-fold domains"/>
    <property type="match status" value="1"/>
</dbReference>
<dbReference type="GO" id="GO:0016491">
    <property type="term" value="F:oxidoreductase activity"/>
    <property type="evidence" value="ECO:0007669"/>
    <property type="project" value="UniProtKB-KW"/>
</dbReference>
<proteinExistence type="predicted"/>
<accession>A0A6A5UGH6</accession>
<protein>
    <submittedName>
        <fullName evidence="3">NAD(P)-binding protein</fullName>
    </submittedName>
</protein>
<keyword evidence="2" id="KW-0560">Oxidoreductase</keyword>
<dbReference type="PANTHER" id="PTHR43086">
    <property type="entry name" value="VERY-LONG-CHAIN 3-OXOOACYL-COA REDUCTASE"/>
    <property type="match status" value="1"/>
</dbReference>
<reference evidence="3" key="1">
    <citation type="journal article" date="2020" name="Stud. Mycol.">
        <title>101 Dothideomycetes genomes: a test case for predicting lifestyles and emergence of pathogens.</title>
        <authorList>
            <person name="Haridas S."/>
            <person name="Albert R."/>
            <person name="Binder M."/>
            <person name="Bloem J."/>
            <person name="Labutti K."/>
            <person name="Salamov A."/>
            <person name="Andreopoulos B."/>
            <person name="Baker S."/>
            <person name="Barry K."/>
            <person name="Bills G."/>
            <person name="Bluhm B."/>
            <person name="Cannon C."/>
            <person name="Castanera R."/>
            <person name="Culley D."/>
            <person name="Daum C."/>
            <person name="Ezra D."/>
            <person name="Gonzalez J."/>
            <person name="Henrissat B."/>
            <person name="Kuo A."/>
            <person name="Liang C."/>
            <person name="Lipzen A."/>
            <person name="Lutzoni F."/>
            <person name="Magnuson J."/>
            <person name="Mondo S."/>
            <person name="Nolan M."/>
            <person name="Ohm R."/>
            <person name="Pangilinan J."/>
            <person name="Park H.-J."/>
            <person name="Ramirez L."/>
            <person name="Alfaro M."/>
            <person name="Sun H."/>
            <person name="Tritt A."/>
            <person name="Yoshinaga Y."/>
            <person name="Zwiers L.-H."/>
            <person name="Turgeon B."/>
            <person name="Goodwin S."/>
            <person name="Spatafora J."/>
            <person name="Crous P."/>
            <person name="Grigoriev I."/>
        </authorList>
    </citation>
    <scope>NUCLEOTIDE SEQUENCE</scope>
    <source>
        <strain evidence="3">CBS 675.92</strain>
    </source>
</reference>
<keyword evidence="4" id="KW-1185">Reference proteome</keyword>
<dbReference type="GO" id="GO:0005783">
    <property type="term" value="C:endoplasmic reticulum"/>
    <property type="evidence" value="ECO:0007669"/>
    <property type="project" value="TreeGrafter"/>
</dbReference>
<evidence type="ECO:0000256" key="2">
    <source>
        <dbReference type="ARBA" id="ARBA00023002"/>
    </source>
</evidence>
<dbReference type="PRINTS" id="PR00081">
    <property type="entry name" value="GDHRDH"/>
</dbReference>
<organism evidence="3 4">
    <name type="scientific">Byssothecium circinans</name>
    <dbReference type="NCBI Taxonomy" id="147558"/>
    <lineage>
        <taxon>Eukaryota</taxon>
        <taxon>Fungi</taxon>
        <taxon>Dikarya</taxon>
        <taxon>Ascomycota</taxon>
        <taxon>Pezizomycotina</taxon>
        <taxon>Dothideomycetes</taxon>
        <taxon>Pleosporomycetidae</taxon>
        <taxon>Pleosporales</taxon>
        <taxon>Massarineae</taxon>
        <taxon>Massarinaceae</taxon>
        <taxon>Byssothecium</taxon>
    </lineage>
</organism>
<dbReference type="PIRSF" id="PIRSF000126">
    <property type="entry name" value="11-beta-HSD1"/>
    <property type="match status" value="1"/>
</dbReference>
<dbReference type="AlphaFoldDB" id="A0A6A5UGH6"/>
<dbReference type="InterPro" id="IPR036291">
    <property type="entry name" value="NAD(P)-bd_dom_sf"/>
</dbReference>
<dbReference type="InterPro" id="IPR002347">
    <property type="entry name" value="SDR_fam"/>
</dbReference>
<name>A0A6A5UGH6_9PLEO</name>
<dbReference type="EMBL" id="ML976983">
    <property type="protein sequence ID" value="KAF1960187.1"/>
    <property type="molecule type" value="Genomic_DNA"/>
</dbReference>
<dbReference type="Proteomes" id="UP000800035">
    <property type="component" value="Unassembled WGS sequence"/>
</dbReference>
<gene>
    <name evidence="3" type="ORF">CC80DRAFT_582603</name>
</gene>
<dbReference type="Gene3D" id="3.40.50.720">
    <property type="entry name" value="NAD(P)-binding Rossmann-like Domain"/>
    <property type="match status" value="1"/>
</dbReference>
<keyword evidence="1" id="KW-0521">NADP</keyword>
<dbReference type="OrthoDB" id="47007at2759"/>
<evidence type="ECO:0000313" key="3">
    <source>
        <dbReference type="EMBL" id="KAF1960187.1"/>
    </source>
</evidence>
<evidence type="ECO:0000256" key="1">
    <source>
        <dbReference type="ARBA" id="ARBA00022857"/>
    </source>
</evidence>
<evidence type="ECO:0000313" key="4">
    <source>
        <dbReference type="Proteomes" id="UP000800035"/>
    </source>
</evidence>
<sequence length="296" mass="31677">MPLPIIHWFYASGLPKYLHKTPDGGASWALITGASDGIGRALSSELAARGFNVLIHGRNESKLSNVREELAAAYPQRKFRTVTANASTFTTTDIDHIVTLVGDLPGPLTVLINNVGGTGPLSSNFKHFESTTPAEMQALFSLNVLFPLHLTRALLPQLAAQQKPTLVLTCGSGAQVGQPYVAAYSGCKGALHAWNRALFAEQAEARSAVEVLEVVIGPTYTPLLQKEPNLKAGLLMPTADVMAQSILARAGHGHKCVTPYFWHAVVNSLVYGLLPSSTADRVIAGMLKPMIETKTD</sequence>
<dbReference type="PANTHER" id="PTHR43086:SF2">
    <property type="entry name" value="HYDROXYSTEROID DEHYDROGENASE-LIKE PROTEIN 1"/>
    <property type="match status" value="1"/>
</dbReference>
<dbReference type="Pfam" id="PF00106">
    <property type="entry name" value="adh_short"/>
    <property type="match status" value="1"/>
</dbReference>